<name>A0A480A9B1_9CYAN</name>
<dbReference type="AlphaFoldDB" id="A0A480A9B1"/>
<dbReference type="OrthoDB" id="486386at2"/>
<dbReference type="EMBL" id="BJCF01000005">
    <property type="protein sequence ID" value="GCL41132.1"/>
    <property type="molecule type" value="Genomic_DNA"/>
</dbReference>
<dbReference type="Pfam" id="PF00805">
    <property type="entry name" value="Pentapeptide"/>
    <property type="match status" value="2"/>
</dbReference>
<comment type="caution">
    <text evidence="1">The sequence shown here is derived from an EMBL/GenBank/DDBJ whole genome shotgun (WGS) entry which is preliminary data.</text>
</comment>
<dbReference type="Proteomes" id="UP000299367">
    <property type="component" value="Unassembled WGS sequence"/>
</dbReference>
<organism evidence="1 2">
    <name type="scientific">Dolichospermum planctonicum</name>
    <dbReference type="NCBI Taxonomy" id="136072"/>
    <lineage>
        <taxon>Bacteria</taxon>
        <taxon>Bacillati</taxon>
        <taxon>Cyanobacteriota</taxon>
        <taxon>Cyanophyceae</taxon>
        <taxon>Nostocales</taxon>
        <taxon>Aphanizomenonaceae</taxon>
        <taxon>Dolichospermum</taxon>
    </lineage>
</organism>
<dbReference type="PANTHER" id="PTHR14136">
    <property type="entry name" value="BTB_POZ DOMAIN-CONTAINING PROTEIN KCTD9"/>
    <property type="match status" value="1"/>
</dbReference>
<sequence length="132" mass="14477">MPEVNFQKSINSTAAKIVEEYTAGKRDFERTELSDANFQGLDLKGSNFSYADLSKANLSDANLRGCDLSFSDLSQANLQNTDLRGAMLISANLRTANLQGTHLEKADYNHNTHFPPDFDPITAGLTMSQTSV</sequence>
<dbReference type="InterPro" id="IPR051082">
    <property type="entry name" value="Pentapeptide-BTB/POZ_domain"/>
</dbReference>
<dbReference type="InterPro" id="IPR001646">
    <property type="entry name" value="5peptide_repeat"/>
</dbReference>
<protein>
    <submittedName>
        <fullName evidence="1">Pentapeptide repeat-containing protein</fullName>
    </submittedName>
</protein>
<dbReference type="SUPFAM" id="SSF141571">
    <property type="entry name" value="Pentapeptide repeat-like"/>
    <property type="match status" value="1"/>
</dbReference>
<gene>
    <name evidence="1" type="ORF">NIES80_08260</name>
</gene>
<evidence type="ECO:0000313" key="1">
    <source>
        <dbReference type="EMBL" id="GCL41132.1"/>
    </source>
</evidence>
<dbReference type="PANTHER" id="PTHR14136:SF17">
    <property type="entry name" value="BTB_POZ DOMAIN-CONTAINING PROTEIN KCTD9"/>
    <property type="match status" value="1"/>
</dbReference>
<accession>A0A480A9B1</accession>
<dbReference type="Gene3D" id="2.160.20.80">
    <property type="entry name" value="E3 ubiquitin-protein ligase SopA"/>
    <property type="match status" value="1"/>
</dbReference>
<proteinExistence type="predicted"/>
<dbReference type="RefSeq" id="WP_137906889.1">
    <property type="nucleotide sequence ID" value="NZ_BJCF01000005.1"/>
</dbReference>
<reference evidence="2" key="1">
    <citation type="submission" date="2019-02" db="EMBL/GenBank/DDBJ databases">
        <title>Draft genome sequence of Dolichospermum planctonicum NIES-80.</title>
        <authorList>
            <person name="Yamaguchi H."/>
            <person name="Suzuki S."/>
            <person name="Kawachi M."/>
        </authorList>
    </citation>
    <scope>NUCLEOTIDE SEQUENCE [LARGE SCALE GENOMIC DNA]</scope>
    <source>
        <strain evidence="2">NIES-80</strain>
    </source>
</reference>
<evidence type="ECO:0000313" key="2">
    <source>
        <dbReference type="Proteomes" id="UP000299367"/>
    </source>
</evidence>